<evidence type="ECO:0000313" key="3">
    <source>
        <dbReference type="Proteomes" id="UP001499987"/>
    </source>
</evidence>
<dbReference type="Proteomes" id="UP001499987">
    <property type="component" value="Unassembled WGS sequence"/>
</dbReference>
<evidence type="ECO:0000313" key="2">
    <source>
        <dbReference type="EMBL" id="GAA1073135.1"/>
    </source>
</evidence>
<dbReference type="Pfam" id="PF13302">
    <property type="entry name" value="Acetyltransf_3"/>
    <property type="match status" value="1"/>
</dbReference>
<accession>A0ABP4DYR9</accession>
<sequence length="206" mass="21976">MITDPPLPAVPAVVPAMVPAVVPEGRMAAAAQPVLAVSAGLELRPWRPEDAGALVAAGRDAAIRQWNLLAVPTAEDARRRIARMQQRWQAEEAAIWAMARPGGEALGLVGWNDVDLAAGSAEIVYWVLPHARGGGLVVEAVRRAGRWALDELGLHRLTLCHSTANPASCRVADRAGYTVEGTMRSALRHADGWHDQHLHALVAGDL</sequence>
<dbReference type="InterPro" id="IPR000182">
    <property type="entry name" value="GNAT_dom"/>
</dbReference>
<keyword evidence="3" id="KW-1185">Reference proteome</keyword>
<gene>
    <name evidence="2" type="ORF">GCM10009663_11310</name>
</gene>
<organism evidence="2 3">
    <name type="scientific">Kitasatospora arboriphila</name>
    <dbReference type="NCBI Taxonomy" id="258052"/>
    <lineage>
        <taxon>Bacteria</taxon>
        <taxon>Bacillati</taxon>
        <taxon>Actinomycetota</taxon>
        <taxon>Actinomycetes</taxon>
        <taxon>Kitasatosporales</taxon>
        <taxon>Streptomycetaceae</taxon>
        <taxon>Kitasatospora</taxon>
    </lineage>
</organism>
<evidence type="ECO:0000259" key="1">
    <source>
        <dbReference type="PROSITE" id="PS51186"/>
    </source>
</evidence>
<dbReference type="PANTHER" id="PTHR43441">
    <property type="entry name" value="RIBOSOMAL-PROTEIN-SERINE ACETYLTRANSFERASE"/>
    <property type="match status" value="1"/>
</dbReference>
<comment type="caution">
    <text evidence="2">The sequence shown here is derived from an EMBL/GenBank/DDBJ whole genome shotgun (WGS) entry which is preliminary data.</text>
</comment>
<protein>
    <submittedName>
        <fullName evidence="2">GNAT family N-acetyltransferase</fullName>
    </submittedName>
</protein>
<proteinExistence type="predicted"/>
<dbReference type="InterPro" id="IPR016181">
    <property type="entry name" value="Acyl_CoA_acyltransferase"/>
</dbReference>
<name>A0ABP4DYR9_9ACTN</name>
<dbReference type="Gene3D" id="3.40.630.30">
    <property type="match status" value="1"/>
</dbReference>
<dbReference type="SUPFAM" id="SSF55729">
    <property type="entry name" value="Acyl-CoA N-acyltransferases (Nat)"/>
    <property type="match status" value="1"/>
</dbReference>
<dbReference type="InterPro" id="IPR051908">
    <property type="entry name" value="Ribosomal_N-acetyltransferase"/>
</dbReference>
<feature type="domain" description="N-acetyltransferase" evidence="1">
    <location>
        <begin position="41"/>
        <end position="199"/>
    </location>
</feature>
<dbReference type="PANTHER" id="PTHR43441:SF10">
    <property type="entry name" value="ACETYLTRANSFERASE"/>
    <property type="match status" value="1"/>
</dbReference>
<dbReference type="PROSITE" id="PS51186">
    <property type="entry name" value="GNAT"/>
    <property type="match status" value="1"/>
</dbReference>
<dbReference type="EMBL" id="BAAALD010000007">
    <property type="protein sequence ID" value="GAA1073135.1"/>
    <property type="molecule type" value="Genomic_DNA"/>
</dbReference>
<reference evidence="3" key="1">
    <citation type="journal article" date="2019" name="Int. J. Syst. Evol. Microbiol.">
        <title>The Global Catalogue of Microorganisms (GCM) 10K type strain sequencing project: providing services to taxonomists for standard genome sequencing and annotation.</title>
        <authorList>
            <consortium name="The Broad Institute Genomics Platform"/>
            <consortium name="The Broad Institute Genome Sequencing Center for Infectious Disease"/>
            <person name="Wu L."/>
            <person name="Ma J."/>
        </authorList>
    </citation>
    <scope>NUCLEOTIDE SEQUENCE [LARGE SCALE GENOMIC DNA]</scope>
    <source>
        <strain evidence="3">JCM 13002</strain>
    </source>
</reference>